<accession>A0ABY4Y9K4</accession>
<dbReference type="PANTHER" id="PTHR44196:SF1">
    <property type="entry name" value="DEHYDROGENASE_REDUCTASE SDR FAMILY MEMBER 7B"/>
    <property type="match status" value="1"/>
</dbReference>
<dbReference type="Pfam" id="PF00106">
    <property type="entry name" value="adh_short"/>
    <property type="match status" value="1"/>
</dbReference>
<evidence type="ECO:0000256" key="2">
    <source>
        <dbReference type="ARBA" id="ARBA00023002"/>
    </source>
</evidence>
<evidence type="ECO:0000313" key="4">
    <source>
        <dbReference type="EMBL" id="USQ13769.1"/>
    </source>
</evidence>
<dbReference type="NCBIfam" id="NF004825">
    <property type="entry name" value="PRK06181.1"/>
    <property type="match status" value="1"/>
</dbReference>
<proteinExistence type="inferred from homology"/>
<dbReference type="InterPro" id="IPR002347">
    <property type="entry name" value="SDR_fam"/>
</dbReference>
<dbReference type="RefSeq" id="WP_252580091.1">
    <property type="nucleotide sequence ID" value="NZ_CP071527.1"/>
</dbReference>
<dbReference type="PRINTS" id="PR00081">
    <property type="entry name" value="GDHRDH"/>
</dbReference>
<reference evidence="4" key="1">
    <citation type="submission" date="2021-03" db="EMBL/GenBank/DDBJ databases">
        <title>Legionella lytica PCM 2298.</title>
        <authorList>
            <person name="Koper P."/>
        </authorList>
    </citation>
    <scope>NUCLEOTIDE SEQUENCE</scope>
    <source>
        <strain evidence="4">PCM 2298</strain>
    </source>
</reference>
<gene>
    <name evidence="4" type="ORF">J2N86_14015</name>
</gene>
<dbReference type="InterPro" id="IPR020904">
    <property type="entry name" value="Sc_DH/Rdtase_CS"/>
</dbReference>
<comment type="similarity">
    <text evidence="1 3">Belongs to the short-chain dehydrogenases/reductases (SDR) family.</text>
</comment>
<dbReference type="SUPFAM" id="SSF51735">
    <property type="entry name" value="NAD(P)-binding Rossmann-fold domains"/>
    <property type="match status" value="1"/>
</dbReference>
<dbReference type="Proteomes" id="UP001057474">
    <property type="component" value="Chromosome"/>
</dbReference>
<evidence type="ECO:0000313" key="5">
    <source>
        <dbReference type="Proteomes" id="UP001057474"/>
    </source>
</evidence>
<dbReference type="PROSITE" id="PS00061">
    <property type="entry name" value="ADH_SHORT"/>
    <property type="match status" value="1"/>
</dbReference>
<keyword evidence="2" id="KW-0560">Oxidoreductase</keyword>
<dbReference type="InterPro" id="IPR036291">
    <property type="entry name" value="NAD(P)-bd_dom_sf"/>
</dbReference>
<name>A0ABY4Y9K4_9GAMM</name>
<dbReference type="PANTHER" id="PTHR44196">
    <property type="entry name" value="DEHYDROGENASE/REDUCTASE SDR FAMILY MEMBER 7B"/>
    <property type="match status" value="1"/>
</dbReference>
<sequence length="263" mass="29078">MNMNNKTVWITGASSGIGEALAYELASSGAKLILSARNKAELERVKNSCADPQKHIVVPLDVAHHQDLENQALIVWEEYGPIDLLINNAGLSQRYLVADSAFELDKKIMDVNFFGAIALTRPILKKMLQRENGHIAVVSSMLGLYGIQTRSAYSASKHALRGYFESLRNELADSNIKITLIYPGFINTHITQNSLLASGAPFGKKDKSHERGIKPAVCAKKIVHAIYHEKPVVVIAGLKERFGAFLARFCPALFRYISPKFEV</sequence>
<dbReference type="PRINTS" id="PR00080">
    <property type="entry name" value="SDRFAMILY"/>
</dbReference>
<evidence type="ECO:0000256" key="1">
    <source>
        <dbReference type="ARBA" id="ARBA00006484"/>
    </source>
</evidence>
<dbReference type="Gene3D" id="3.40.50.720">
    <property type="entry name" value="NAD(P)-binding Rossmann-like Domain"/>
    <property type="match status" value="1"/>
</dbReference>
<organism evidence="4 5">
    <name type="scientific">Legionella lytica</name>
    <dbReference type="NCBI Taxonomy" id="96232"/>
    <lineage>
        <taxon>Bacteria</taxon>
        <taxon>Pseudomonadati</taxon>
        <taxon>Pseudomonadota</taxon>
        <taxon>Gammaproteobacteria</taxon>
        <taxon>Legionellales</taxon>
        <taxon>Legionellaceae</taxon>
        <taxon>Legionella</taxon>
    </lineage>
</organism>
<dbReference type="EMBL" id="CP071527">
    <property type="protein sequence ID" value="USQ13769.1"/>
    <property type="molecule type" value="Genomic_DNA"/>
</dbReference>
<protein>
    <submittedName>
        <fullName evidence="4">SDR family oxidoreductase</fullName>
    </submittedName>
</protein>
<keyword evidence="5" id="KW-1185">Reference proteome</keyword>
<evidence type="ECO:0000256" key="3">
    <source>
        <dbReference type="RuleBase" id="RU000363"/>
    </source>
</evidence>